<name>A0A9X1T0F9_9HYPH</name>
<dbReference type="RefSeq" id="WP_231814120.1">
    <property type="nucleotide sequence ID" value="NZ_JAJOZR010000006.1"/>
</dbReference>
<proteinExistence type="predicted"/>
<comment type="caution">
    <text evidence="1">The sequence shown here is derived from an EMBL/GenBank/DDBJ whole genome shotgun (WGS) entry which is preliminary data.</text>
</comment>
<evidence type="ECO:0000313" key="1">
    <source>
        <dbReference type="EMBL" id="MCD7109466.1"/>
    </source>
</evidence>
<dbReference type="Proteomes" id="UP001139089">
    <property type="component" value="Unassembled WGS sequence"/>
</dbReference>
<dbReference type="AlphaFoldDB" id="A0A9X1T0F9"/>
<keyword evidence="2" id="KW-1185">Reference proteome</keyword>
<reference evidence="1" key="1">
    <citation type="submission" date="2021-12" db="EMBL/GenBank/DDBJ databases">
        <authorList>
            <person name="Li Y."/>
        </authorList>
    </citation>
    <scope>NUCLEOTIDE SEQUENCE</scope>
    <source>
        <strain evidence="1">DKSPLA3</strain>
    </source>
</reference>
<gene>
    <name evidence="1" type="ORF">LRX75_10455</name>
</gene>
<evidence type="ECO:0000313" key="2">
    <source>
        <dbReference type="Proteomes" id="UP001139089"/>
    </source>
</evidence>
<protein>
    <submittedName>
        <fullName evidence="1">Uncharacterized protein</fullName>
    </submittedName>
</protein>
<sequence>MARDEKKDPFREIEKFHLLHEAQLLALVATFEQAGTLKGGHYKANVLALSESMKGTPNYGVADALVAFSGQLGSDKGAAGK</sequence>
<organism evidence="1 2">
    <name type="scientific">Rhizobium quercicola</name>
    <dbReference type="NCBI Taxonomy" id="2901226"/>
    <lineage>
        <taxon>Bacteria</taxon>
        <taxon>Pseudomonadati</taxon>
        <taxon>Pseudomonadota</taxon>
        <taxon>Alphaproteobacteria</taxon>
        <taxon>Hyphomicrobiales</taxon>
        <taxon>Rhizobiaceae</taxon>
        <taxon>Rhizobium/Agrobacterium group</taxon>
        <taxon>Rhizobium</taxon>
    </lineage>
</organism>
<accession>A0A9X1T0F9</accession>
<dbReference type="EMBL" id="JAJOZR010000006">
    <property type="protein sequence ID" value="MCD7109466.1"/>
    <property type="molecule type" value="Genomic_DNA"/>
</dbReference>